<sequence length="173" mass="19198">MYKTDMHIADEEMPACTALVIHSPETPICAILQNEADFDGRLFQAPLREEAFIEPDMGNPTAEMATEAVIEAGLVHEDDQVTDALLRLRAIDGRRVSPVGQFTNIYLRNKPLTKKLETPHTVDFNGPLSMANPAQRQCIQAAHDEPLSIIHGPPGTAKTYTIVFIVESFLVRF</sequence>
<gene>
    <name evidence="1" type="ORF">H2200_007158</name>
</gene>
<keyword evidence="2" id="KW-1185">Reference proteome</keyword>
<protein>
    <recommendedName>
        <fullName evidence="3">DNA2/NAM7 helicase helicase domain-containing protein</fullName>
    </recommendedName>
</protein>
<accession>A0AA39CHF4</accession>
<dbReference type="AlphaFoldDB" id="A0AA39CHF4"/>
<evidence type="ECO:0000313" key="1">
    <source>
        <dbReference type="EMBL" id="KAJ9608170.1"/>
    </source>
</evidence>
<dbReference type="InterPro" id="IPR027417">
    <property type="entry name" value="P-loop_NTPase"/>
</dbReference>
<dbReference type="SUPFAM" id="SSF52540">
    <property type="entry name" value="P-loop containing nucleoside triphosphate hydrolases"/>
    <property type="match status" value="1"/>
</dbReference>
<name>A0AA39CHF4_9EURO</name>
<comment type="caution">
    <text evidence="1">The sequence shown here is derived from an EMBL/GenBank/DDBJ whole genome shotgun (WGS) entry which is preliminary data.</text>
</comment>
<dbReference type="Gene3D" id="3.40.50.300">
    <property type="entry name" value="P-loop containing nucleotide triphosphate hydrolases"/>
    <property type="match status" value="1"/>
</dbReference>
<organism evidence="1 2">
    <name type="scientific">Cladophialophora chaetospira</name>
    <dbReference type="NCBI Taxonomy" id="386627"/>
    <lineage>
        <taxon>Eukaryota</taxon>
        <taxon>Fungi</taxon>
        <taxon>Dikarya</taxon>
        <taxon>Ascomycota</taxon>
        <taxon>Pezizomycotina</taxon>
        <taxon>Eurotiomycetes</taxon>
        <taxon>Chaetothyriomycetidae</taxon>
        <taxon>Chaetothyriales</taxon>
        <taxon>Herpotrichiellaceae</taxon>
        <taxon>Cladophialophora</taxon>
    </lineage>
</organism>
<dbReference type="Proteomes" id="UP001172673">
    <property type="component" value="Unassembled WGS sequence"/>
</dbReference>
<evidence type="ECO:0008006" key="3">
    <source>
        <dbReference type="Google" id="ProtNLM"/>
    </source>
</evidence>
<reference evidence="1" key="1">
    <citation type="submission" date="2022-10" db="EMBL/GenBank/DDBJ databases">
        <title>Culturing micro-colonial fungi from biological soil crusts in the Mojave desert and describing Neophaeococcomyces mojavensis, and introducing the new genera and species Taxawa tesnikishii.</title>
        <authorList>
            <person name="Kurbessoian T."/>
            <person name="Stajich J.E."/>
        </authorList>
    </citation>
    <scope>NUCLEOTIDE SEQUENCE</scope>
    <source>
        <strain evidence="1">TK_41</strain>
    </source>
</reference>
<proteinExistence type="predicted"/>
<evidence type="ECO:0000313" key="2">
    <source>
        <dbReference type="Proteomes" id="UP001172673"/>
    </source>
</evidence>
<dbReference type="EMBL" id="JAPDRK010000010">
    <property type="protein sequence ID" value="KAJ9608170.1"/>
    <property type="molecule type" value="Genomic_DNA"/>
</dbReference>